<dbReference type="Proteomes" id="UP000199585">
    <property type="component" value="Unassembled WGS sequence"/>
</dbReference>
<proteinExistence type="predicted"/>
<keyword evidence="4" id="KW-1185">Reference proteome</keyword>
<dbReference type="PANTHER" id="PTHR43037:SF1">
    <property type="entry name" value="BLL1128 PROTEIN"/>
    <property type="match status" value="1"/>
</dbReference>
<dbReference type="PANTHER" id="PTHR43037">
    <property type="entry name" value="UNNAMED PRODUCT-RELATED"/>
    <property type="match status" value="1"/>
</dbReference>
<dbReference type="Pfam" id="PF10503">
    <property type="entry name" value="Esterase_PHB"/>
    <property type="match status" value="1"/>
</dbReference>
<reference evidence="3 4" key="1">
    <citation type="submission" date="2016-10" db="EMBL/GenBank/DDBJ databases">
        <authorList>
            <person name="de Groot N.N."/>
        </authorList>
    </citation>
    <scope>NUCLEOTIDE SEQUENCE [LARGE SCALE GENOMIC DNA]</scope>
    <source>
        <strain evidence="3 4">DSM 16213</strain>
    </source>
</reference>
<dbReference type="GO" id="GO:0005576">
    <property type="term" value="C:extracellular region"/>
    <property type="evidence" value="ECO:0007669"/>
    <property type="project" value="InterPro"/>
</dbReference>
<dbReference type="RefSeq" id="WP_089903714.1">
    <property type="nucleotide sequence ID" value="NZ_FOCI01000015.1"/>
</dbReference>
<evidence type="ECO:0000256" key="1">
    <source>
        <dbReference type="ARBA" id="ARBA00022729"/>
    </source>
</evidence>
<dbReference type="EMBL" id="FOCI01000015">
    <property type="protein sequence ID" value="SEN39417.1"/>
    <property type="molecule type" value="Genomic_DNA"/>
</dbReference>
<dbReference type="NCBIfam" id="TIGR01840">
    <property type="entry name" value="esterase_phb"/>
    <property type="match status" value="1"/>
</dbReference>
<evidence type="ECO:0000313" key="4">
    <source>
        <dbReference type="Proteomes" id="UP000199585"/>
    </source>
</evidence>
<protein>
    <submittedName>
        <fullName evidence="3">Esterase, PHB depolymerase family</fullName>
    </submittedName>
</protein>
<dbReference type="SUPFAM" id="SSF53474">
    <property type="entry name" value="alpha/beta-Hydrolases"/>
    <property type="match status" value="1"/>
</dbReference>
<keyword evidence="2" id="KW-0378">Hydrolase</keyword>
<sequence length="358" mass="36687">MFKFNAGALHPATGDARLSAAQDLVSRTLAQHGLSGGPMNGQNGSAATGRMPDLSGLVAMASLMQQPHRPGATRPATSDHGMTAGTHRCAAGQRDYLLHVPASAQDGATGLIVMLHGCTQTAADFAAGTQMNALADRDGFVVLYPQQSRGDNAQSCWNWFSRGDQLRDRGEPAIIADLTRKVAAEHGMSPDRTAVAGLSAGGAMAVILGQTHADVFGAVGVHSGLPYSAARDVPSAFAAMAGNGADVALPSGTTTPRSIVIHGSTDTTVAPVNGDRIARHVRAAAGPATIETTATGTTNGRAWTCDTAAKPDGRIVLEHWRIDGLGHAWSGGNPAGSHTDGRGPDASAAMVRFFFGEA</sequence>
<dbReference type="OrthoDB" id="9767239at2"/>
<organism evidence="3 4">
    <name type="scientific">Loktanella fryxellensis</name>
    <dbReference type="NCBI Taxonomy" id="245187"/>
    <lineage>
        <taxon>Bacteria</taxon>
        <taxon>Pseudomonadati</taxon>
        <taxon>Pseudomonadota</taxon>
        <taxon>Alphaproteobacteria</taxon>
        <taxon>Rhodobacterales</taxon>
        <taxon>Roseobacteraceae</taxon>
        <taxon>Loktanella</taxon>
    </lineage>
</organism>
<dbReference type="Gene3D" id="3.40.50.1820">
    <property type="entry name" value="alpha/beta hydrolase"/>
    <property type="match status" value="1"/>
</dbReference>
<gene>
    <name evidence="3" type="ORF">SAMN04488003_11516</name>
</gene>
<dbReference type="InterPro" id="IPR010126">
    <property type="entry name" value="Esterase_phb"/>
</dbReference>
<accession>A0A1H8G7E0</accession>
<dbReference type="InterPro" id="IPR050955">
    <property type="entry name" value="Plant_Biomass_Hydrol_Est"/>
</dbReference>
<dbReference type="GO" id="GO:0016787">
    <property type="term" value="F:hydrolase activity"/>
    <property type="evidence" value="ECO:0007669"/>
    <property type="project" value="UniProtKB-KW"/>
</dbReference>
<keyword evidence="1" id="KW-0732">Signal</keyword>
<dbReference type="STRING" id="245187.SAMN04488003_11516"/>
<evidence type="ECO:0000313" key="3">
    <source>
        <dbReference type="EMBL" id="SEN39417.1"/>
    </source>
</evidence>
<dbReference type="AlphaFoldDB" id="A0A1H8G7E0"/>
<name>A0A1H8G7E0_9RHOB</name>
<dbReference type="InterPro" id="IPR029058">
    <property type="entry name" value="AB_hydrolase_fold"/>
</dbReference>
<evidence type="ECO:0000256" key="2">
    <source>
        <dbReference type="ARBA" id="ARBA00022801"/>
    </source>
</evidence>